<feature type="non-terminal residue" evidence="1">
    <location>
        <position position="1"/>
    </location>
</feature>
<dbReference type="AlphaFoldDB" id="A0A9N8YSB4"/>
<name>A0A9N8YSB4_9GLOM</name>
<evidence type="ECO:0000313" key="2">
    <source>
        <dbReference type="Proteomes" id="UP000789405"/>
    </source>
</evidence>
<organism evidence="1 2">
    <name type="scientific">Dentiscutata erythropus</name>
    <dbReference type="NCBI Taxonomy" id="1348616"/>
    <lineage>
        <taxon>Eukaryota</taxon>
        <taxon>Fungi</taxon>
        <taxon>Fungi incertae sedis</taxon>
        <taxon>Mucoromycota</taxon>
        <taxon>Glomeromycotina</taxon>
        <taxon>Glomeromycetes</taxon>
        <taxon>Diversisporales</taxon>
        <taxon>Gigasporaceae</taxon>
        <taxon>Dentiscutata</taxon>
    </lineage>
</organism>
<accession>A0A9N8YSB4</accession>
<protein>
    <submittedName>
        <fullName evidence="1">12785_t:CDS:1</fullName>
    </submittedName>
</protein>
<evidence type="ECO:0000313" key="1">
    <source>
        <dbReference type="EMBL" id="CAG8445164.1"/>
    </source>
</evidence>
<gene>
    <name evidence="1" type="ORF">DERYTH_LOCUS144</name>
</gene>
<dbReference type="Proteomes" id="UP000789405">
    <property type="component" value="Unassembled WGS sequence"/>
</dbReference>
<dbReference type="EMBL" id="CAJVPY010000027">
    <property type="protein sequence ID" value="CAG8445164.1"/>
    <property type="molecule type" value="Genomic_DNA"/>
</dbReference>
<reference evidence="1" key="1">
    <citation type="submission" date="2021-06" db="EMBL/GenBank/DDBJ databases">
        <authorList>
            <person name="Kallberg Y."/>
            <person name="Tangrot J."/>
            <person name="Rosling A."/>
        </authorList>
    </citation>
    <scope>NUCLEOTIDE SEQUENCE</scope>
    <source>
        <strain evidence="1">MA453B</strain>
    </source>
</reference>
<sequence>NILSGSYGTPVSKQYKLLQAILEYKQDSILRVTEYCTLYIN</sequence>
<comment type="caution">
    <text evidence="1">The sequence shown here is derived from an EMBL/GenBank/DDBJ whole genome shotgun (WGS) entry which is preliminary data.</text>
</comment>
<proteinExistence type="predicted"/>
<keyword evidence="2" id="KW-1185">Reference proteome</keyword>